<dbReference type="Pfam" id="PF01406">
    <property type="entry name" value="tRNA-synt_1e"/>
    <property type="match status" value="1"/>
</dbReference>
<evidence type="ECO:0000256" key="10">
    <source>
        <dbReference type="ARBA" id="ARBA00022917"/>
    </source>
</evidence>
<dbReference type="Gene3D" id="1.20.120.1910">
    <property type="entry name" value="Cysteine-tRNA ligase, C-terminal anti-codon recognition domain"/>
    <property type="match status" value="1"/>
</dbReference>
<dbReference type="Pfam" id="PF23493">
    <property type="entry name" value="CysS_C"/>
    <property type="match status" value="1"/>
</dbReference>
<evidence type="ECO:0000256" key="1">
    <source>
        <dbReference type="ARBA" id="ARBA00004496"/>
    </source>
</evidence>
<comment type="caution">
    <text evidence="15">The sequence shown here is derived from an EMBL/GenBank/DDBJ whole genome shotgun (WGS) entry which is preliminary data.</text>
</comment>
<reference evidence="16" key="1">
    <citation type="journal article" date="2024" name="Algal Res.">
        <title>Biochemical, toxicological and genomic investigation of a high-biomass producing Limnothrix strain isolated from Italian shallow drinking water reservoir.</title>
        <authorList>
            <person name="Simonazzi M."/>
            <person name="Shishido T.K."/>
            <person name="Delbaje E."/>
            <person name="Wahlsten M."/>
            <person name="Fewer D.P."/>
            <person name="Sivonen K."/>
            <person name="Pezzolesi L."/>
            <person name="Pistocchi R."/>
        </authorList>
    </citation>
    <scope>NUCLEOTIDE SEQUENCE [LARGE SCALE GENOMIC DNA]</scope>
    <source>
        <strain evidence="16">LRLZ20PSL1</strain>
    </source>
</reference>
<keyword evidence="16" id="KW-1185">Reference proteome</keyword>
<gene>
    <name evidence="13 15" type="primary">cysS</name>
    <name evidence="15" type="ORF">VPK24_08860</name>
</gene>
<comment type="catalytic activity">
    <reaction evidence="12 13">
        <text>tRNA(Cys) + L-cysteine + ATP = L-cysteinyl-tRNA(Cys) + AMP + diphosphate</text>
        <dbReference type="Rhea" id="RHEA:17773"/>
        <dbReference type="Rhea" id="RHEA-COMP:9661"/>
        <dbReference type="Rhea" id="RHEA-COMP:9679"/>
        <dbReference type="ChEBI" id="CHEBI:30616"/>
        <dbReference type="ChEBI" id="CHEBI:33019"/>
        <dbReference type="ChEBI" id="CHEBI:35235"/>
        <dbReference type="ChEBI" id="CHEBI:78442"/>
        <dbReference type="ChEBI" id="CHEBI:78517"/>
        <dbReference type="ChEBI" id="CHEBI:456215"/>
        <dbReference type="EC" id="6.1.1.16"/>
    </reaction>
</comment>
<dbReference type="SMART" id="SM00840">
    <property type="entry name" value="DALR_2"/>
    <property type="match status" value="1"/>
</dbReference>
<sequence length="475" mass="53277">MSLQLYNTLTRRKEPFEPIEPGRVRMYCCGVTVYDHCHLGHARSYIVWDTLRRFLQWRGYDVRYVQNFTDIDDKILNRAKNEGVSMEAIADRYTETYFEDMARLNIREADAYPRATHTLNGIQRLIAELEAKGVAYAAGGDVYFAVRKFADYGKLSGRKLDDLQAGASGRTDDETTKKQDPFDFALWKGAKPNEPAWESPWGPGRPGWHIECSAMVRQELGESIDIHVGGGDLIFPHHENEIAQSEAATGRSLARFWLHNGMVNVGGEKMSKSLGNFTTIRALLDAPEGPHPMALRLFVLQGHYRKPMDFTGEAIEAAKNAWNTLKEGLLFEGLGDFNGASTYDPTALDRFRAAMDDDLNTPEALAVLFELAKELRREKNLRVHEGQFSQDAAAIAQQWRTLVHLADVLGLVATAETPTETPAGPSDAEIEALIAQRTAARKAKNFAESDRIRDELKAQGIVLIDRPGETAWHRE</sequence>
<dbReference type="InterPro" id="IPR024909">
    <property type="entry name" value="Cys-tRNA/MSH_ligase"/>
</dbReference>
<evidence type="ECO:0000256" key="5">
    <source>
        <dbReference type="ARBA" id="ARBA00022598"/>
    </source>
</evidence>
<evidence type="ECO:0000256" key="4">
    <source>
        <dbReference type="ARBA" id="ARBA00022490"/>
    </source>
</evidence>
<dbReference type="PANTHER" id="PTHR10890">
    <property type="entry name" value="CYSTEINYL-TRNA SYNTHETASE"/>
    <property type="match status" value="1"/>
</dbReference>
<dbReference type="SUPFAM" id="SSF52374">
    <property type="entry name" value="Nucleotidylyl transferase"/>
    <property type="match status" value="1"/>
</dbReference>
<feature type="domain" description="Cysteinyl-tRNA synthetase class Ia DALR" evidence="14">
    <location>
        <begin position="350"/>
        <end position="419"/>
    </location>
</feature>
<feature type="short sequence motif" description="'HIGH' region" evidence="13">
    <location>
        <begin position="31"/>
        <end position="41"/>
    </location>
</feature>
<protein>
    <recommendedName>
        <fullName evidence="13">Cysteine--tRNA ligase</fullName>
        <ecNumber evidence="13">6.1.1.16</ecNumber>
    </recommendedName>
    <alternativeName>
        <fullName evidence="13">Cysteinyl-tRNA synthetase</fullName>
        <shortName evidence="13">CysRS</shortName>
    </alternativeName>
</protein>
<evidence type="ECO:0000256" key="3">
    <source>
        <dbReference type="ARBA" id="ARBA00011245"/>
    </source>
</evidence>
<comment type="subunit">
    <text evidence="3 13">Monomer.</text>
</comment>
<keyword evidence="9 13" id="KW-0067">ATP-binding</keyword>
<keyword evidence="7 13" id="KW-0547">Nucleotide-binding</keyword>
<evidence type="ECO:0000256" key="2">
    <source>
        <dbReference type="ARBA" id="ARBA00005594"/>
    </source>
</evidence>
<dbReference type="EMBL" id="JAZAQF010000052">
    <property type="protein sequence ID" value="MFG3817745.1"/>
    <property type="molecule type" value="Genomic_DNA"/>
</dbReference>
<evidence type="ECO:0000256" key="13">
    <source>
        <dbReference type="HAMAP-Rule" id="MF_00041"/>
    </source>
</evidence>
<evidence type="ECO:0000256" key="7">
    <source>
        <dbReference type="ARBA" id="ARBA00022741"/>
    </source>
</evidence>
<dbReference type="HAMAP" id="MF_00041">
    <property type="entry name" value="Cys_tRNA_synth"/>
    <property type="match status" value="1"/>
</dbReference>
<evidence type="ECO:0000256" key="11">
    <source>
        <dbReference type="ARBA" id="ARBA00023146"/>
    </source>
</evidence>
<dbReference type="Pfam" id="PF09190">
    <property type="entry name" value="DALR_2"/>
    <property type="match status" value="1"/>
</dbReference>
<dbReference type="NCBIfam" id="TIGR00435">
    <property type="entry name" value="cysS"/>
    <property type="match status" value="1"/>
</dbReference>
<dbReference type="InterPro" id="IPR032678">
    <property type="entry name" value="tRNA-synt_1_cat_dom"/>
</dbReference>
<keyword evidence="5 13" id="KW-0436">Ligase</keyword>
<name>A0ABW7CC49_9CYAN</name>
<dbReference type="InterPro" id="IPR056411">
    <property type="entry name" value="CysS_C"/>
</dbReference>
<dbReference type="InterPro" id="IPR015803">
    <property type="entry name" value="Cys-tRNA-ligase"/>
</dbReference>
<evidence type="ECO:0000313" key="15">
    <source>
        <dbReference type="EMBL" id="MFG3817745.1"/>
    </source>
</evidence>
<dbReference type="GO" id="GO:0004817">
    <property type="term" value="F:cysteine-tRNA ligase activity"/>
    <property type="evidence" value="ECO:0007669"/>
    <property type="project" value="UniProtKB-EC"/>
</dbReference>
<keyword evidence="10 13" id="KW-0648">Protein biosynthesis</keyword>
<evidence type="ECO:0000313" key="16">
    <source>
        <dbReference type="Proteomes" id="UP001604335"/>
    </source>
</evidence>
<keyword evidence="8 13" id="KW-0862">Zinc</keyword>
<dbReference type="CDD" id="cd00672">
    <property type="entry name" value="CysRS_core"/>
    <property type="match status" value="1"/>
</dbReference>
<evidence type="ECO:0000256" key="9">
    <source>
        <dbReference type="ARBA" id="ARBA00022840"/>
    </source>
</evidence>
<dbReference type="SUPFAM" id="SSF47323">
    <property type="entry name" value="Anticodon-binding domain of a subclass of class I aminoacyl-tRNA synthetases"/>
    <property type="match status" value="1"/>
</dbReference>
<feature type="binding site" evidence="13">
    <location>
        <position position="237"/>
    </location>
    <ligand>
        <name>Zn(2+)</name>
        <dbReference type="ChEBI" id="CHEBI:29105"/>
    </ligand>
</feature>
<feature type="short sequence motif" description="'KMSKS' region" evidence="13">
    <location>
        <begin position="269"/>
        <end position="273"/>
    </location>
</feature>
<proteinExistence type="inferred from homology"/>
<dbReference type="PRINTS" id="PR00983">
    <property type="entry name" value="TRNASYNTHCYS"/>
</dbReference>
<organism evidence="15 16">
    <name type="scientific">Limnothrix redekei LRLZ20PSL1</name>
    <dbReference type="NCBI Taxonomy" id="3112953"/>
    <lineage>
        <taxon>Bacteria</taxon>
        <taxon>Bacillati</taxon>
        <taxon>Cyanobacteriota</taxon>
        <taxon>Cyanophyceae</taxon>
        <taxon>Pseudanabaenales</taxon>
        <taxon>Pseudanabaenaceae</taxon>
        <taxon>Limnothrix</taxon>
    </lineage>
</organism>
<keyword evidence="11 13" id="KW-0030">Aminoacyl-tRNA synthetase</keyword>
<dbReference type="InterPro" id="IPR009080">
    <property type="entry name" value="tRNAsynth_Ia_anticodon-bd"/>
</dbReference>
<dbReference type="InterPro" id="IPR014729">
    <property type="entry name" value="Rossmann-like_a/b/a_fold"/>
</dbReference>
<dbReference type="Gene3D" id="3.40.50.620">
    <property type="entry name" value="HUPs"/>
    <property type="match status" value="1"/>
</dbReference>
<feature type="binding site" evidence="13">
    <location>
        <position position="29"/>
    </location>
    <ligand>
        <name>Zn(2+)</name>
        <dbReference type="ChEBI" id="CHEBI:29105"/>
    </ligand>
</feature>
<dbReference type="PANTHER" id="PTHR10890:SF3">
    <property type="entry name" value="CYSTEINE--TRNA LIGASE, CYTOPLASMIC"/>
    <property type="match status" value="1"/>
</dbReference>
<comment type="subcellular location">
    <subcellularLocation>
        <location evidence="1 13">Cytoplasm</location>
    </subcellularLocation>
</comment>
<comment type="similarity">
    <text evidence="2 13">Belongs to the class-I aminoacyl-tRNA synthetase family.</text>
</comment>
<evidence type="ECO:0000256" key="12">
    <source>
        <dbReference type="ARBA" id="ARBA00047398"/>
    </source>
</evidence>
<evidence type="ECO:0000256" key="8">
    <source>
        <dbReference type="ARBA" id="ARBA00022833"/>
    </source>
</evidence>
<accession>A0ABW7CC49</accession>
<keyword evidence="6 13" id="KW-0479">Metal-binding</keyword>
<feature type="binding site" evidence="13">
    <location>
        <position position="272"/>
    </location>
    <ligand>
        <name>ATP</name>
        <dbReference type="ChEBI" id="CHEBI:30616"/>
    </ligand>
</feature>
<evidence type="ECO:0000259" key="14">
    <source>
        <dbReference type="SMART" id="SM00840"/>
    </source>
</evidence>
<dbReference type="EC" id="6.1.1.16" evidence="13"/>
<evidence type="ECO:0000256" key="6">
    <source>
        <dbReference type="ARBA" id="ARBA00022723"/>
    </source>
</evidence>
<feature type="binding site" evidence="13">
    <location>
        <position position="212"/>
    </location>
    <ligand>
        <name>Zn(2+)</name>
        <dbReference type="ChEBI" id="CHEBI:29105"/>
    </ligand>
</feature>
<dbReference type="InterPro" id="IPR015273">
    <property type="entry name" value="Cys-tRNA-synt_Ia_DALR"/>
</dbReference>
<dbReference type="RefSeq" id="WP_393012287.1">
    <property type="nucleotide sequence ID" value="NZ_JAZAQF010000052.1"/>
</dbReference>
<dbReference type="Proteomes" id="UP001604335">
    <property type="component" value="Unassembled WGS sequence"/>
</dbReference>
<keyword evidence="4 13" id="KW-0963">Cytoplasm</keyword>
<comment type="cofactor">
    <cofactor evidence="13">
        <name>Zn(2+)</name>
        <dbReference type="ChEBI" id="CHEBI:29105"/>
    </cofactor>
    <text evidence="13">Binds 1 zinc ion per subunit.</text>
</comment>
<feature type="binding site" evidence="13">
    <location>
        <position position="241"/>
    </location>
    <ligand>
        <name>Zn(2+)</name>
        <dbReference type="ChEBI" id="CHEBI:29105"/>
    </ligand>
</feature>